<protein>
    <submittedName>
        <fullName evidence="7">Threonine aldolase</fullName>
    </submittedName>
</protein>
<sequence length="374" mass="41386">MLQPSDISPATPFGDAKAVDKKPRCWNDFRSDTFTVPCEEMRRVMYFATDGDCVYEEDENTHELEDYVAALTGKEASMFVTSGTQGNQLCIRTHLHQPPHSIICDDRAHVYNWEAGAIGIFTQAIVRPIVPKNGLYITAEEIEQKLIVGDDIHFSPTGLICLENTLKGTIFPIEEIVRISNLAKKHKIPLHCDGARLWEASAATGISIKEYCSYFDSVSLCLSKGLGAPVGCIIVGKKDYIAKAKWFRKAYGGGMRQSGMLAAAGLFAIKKNFPRLSKVHEYAKSVASYAESLGLQLEVPTHSNMVTLTGVNPFILIDEGRKAGLKLQGPRIVLHIQITEEAVETLKKVLKSTVERQNVDPYVSGKQSEFRVGY</sequence>
<dbReference type="Gene3D" id="3.40.640.10">
    <property type="entry name" value="Type I PLP-dependent aspartate aminotransferase-like (Major domain)"/>
    <property type="match status" value="1"/>
</dbReference>
<accession>B6K2I0</accession>
<organism evidence="7 9">
    <name type="scientific">Schizosaccharomyces japonicus (strain yFS275 / FY16936)</name>
    <name type="common">Fission yeast</name>
    <dbReference type="NCBI Taxonomy" id="402676"/>
    <lineage>
        <taxon>Eukaryota</taxon>
        <taxon>Fungi</taxon>
        <taxon>Dikarya</taxon>
        <taxon>Ascomycota</taxon>
        <taxon>Taphrinomycotina</taxon>
        <taxon>Schizosaccharomycetes</taxon>
        <taxon>Schizosaccharomycetales</taxon>
        <taxon>Schizosaccharomycetaceae</taxon>
        <taxon>Schizosaccharomyces</taxon>
    </lineage>
</organism>
<dbReference type="GO" id="GO:0006545">
    <property type="term" value="P:glycine biosynthetic process"/>
    <property type="evidence" value="ECO:0000318"/>
    <property type="project" value="GO_Central"/>
</dbReference>
<dbReference type="AlphaFoldDB" id="B6K2I0"/>
<dbReference type="OrthoDB" id="10261951at2759"/>
<dbReference type="GeneID" id="7049196"/>
<feature type="modified residue" description="N6-(pyridoxal phosphate)lysine" evidence="5">
    <location>
        <position position="224"/>
    </location>
</feature>
<dbReference type="InterPro" id="IPR015421">
    <property type="entry name" value="PyrdxlP-dep_Trfase_major"/>
</dbReference>
<dbReference type="InterPro" id="IPR001597">
    <property type="entry name" value="ArAA_b-elim_lyase/Thr_aldolase"/>
</dbReference>
<dbReference type="GO" id="GO:0008732">
    <property type="term" value="F:L-allo-threonine aldolase activity"/>
    <property type="evidence" value="ECO:0000318"/>
    <property type="project" value="GO_Central"/>
</dbReference>
<dbReference type="VEuPathDB" id="FungiDB:SJAG_02450"/>
<evidence type="ECO:0000313" key="8">
    <source>
        <dbReference type="JaponicusDB" id="SJAG_02450"/>
    </source>
</evidence>
<dbReference type="InterPro" id="IPR015424">
    <property type="entry name" value="PyrdxlP-dep_Trfase"/>
</dbReference>
<evidence type="ECO:0000313" key="9">
    <source>
        <dbReference type="Proteomes" id="UP000001744"/>
    </source>
</evidence>
<dbReference type="Pfam" id="PF01212">
    <property type="entry name" value="Beta_elim_lyase"/>
    <property type="match status" value="1"/>
</dbReference>
<dbReference type="FunFam" id="3.40.640.10:FF:000030">
    <property type="entry name" value="Low-specificity L-threonine aldolase"/>
    <property type="match status" value="1"/>
</dbReference>
<dbReference type="Proteomes" id="UP000001744">
    <property type="component" value="Unassembled WGS sequence"/>
</dbReference>
<dbReference type="JaponicusDB" id="SJAG_02450">
    <property type="gene designation" value="gly1"/>
</dbReference>
<evidence type="ECO:0000256" key="3">
    <source>
        <dbReference type="ARBA" id="ARBA00022898"/>
    </source>
</evidence>
<dbReference type="GO" id="GO:0006567">
    <property type="term" value="P:L-threonine catabolic process"/>
    <property type="evidence" value="ECO:0000318"/>
    <property type="project" value="GO_Central"/>
</dbReference>
<evidence type="ECO:0000313" key="7">
    <source>
        <dbReference type="EMBL" id="EEB07361.1"/>
    </source>
</evidence>
<dbReference type="EMBL" id="KE651166">
    <property type="protein sequence ID" value="EEB07361.1"/>
    <property type="molecule type" value="Genomic_DNA"/>
</dbReference>
<dbReference type="OMA" id="MRQTGFM"/>
<dbReference type="CDD" id="cd06502">
    <property type="entry name" value="TA_like"/>
    <property type="match status" value="1"/>
</dbReference>
<evidence type="ECO:0000256" key="1">
    <source>
        <dbReference type="ARBA" id="ARBA00001933"/>
    </source>
</evidence>
<dbReference type="HOGENOM" id="CLU_029381_1_1_1"/>
<reference evidence="7 9" key="1">
    <citation type="journal article" date="2011" name="Science">
        <title>Comparative functional genomics of the fission yeasts.</title>
        <authorList>
            <person name="Rhind N."/>
            <person name="Chen Z."/>
            <person name="Yassour M."/>
            <person name="Thompson D.A."/>
            <person name="Haas B.J."/>
            <person name="Habib N."/>
            <person name="Wapinski I."/>
            <person name="Roy S."/>
            <person name="Lin M.F."/>
            <person name="Heiman D.I."/>
            <person name="Young S.K."/>
            <person name="Furuya K."/>
            <person name="Guo Y."/>
            <person name="Pidoux A."/>
            <person name="Chen H.M."/>
            <person name="Robbertse B."/>
            <person name="Goldberg J.M."/>
            <person name="Aoki K."/>
            <person name="Bayne E.H."/>
            <person name="Berlin A.M."/>
            <person name="Desjardins C.A."/>
            <person name="Dobbs E."/>
            <person name="Dukaj L."/>
            <person name="Fan L."/>
            <person name="FitzGerald M.G."/>
            <person name="French C."/>
            <person name="Gujja S."/>
            <person name="Hansen K."/>
            <person name="Keifenheim D."/>
            <person name="Levin J.Z."/>
            <person name="Mosher R.A."/>
            <person name="Mueller C.A."/>
            <person name="Pfiffner J."/>
            <person name="Priest M."/>
            <person name="Russ C."/>
            <person name="Smialowska A."/>
            <person name="Swoboda P."/>
            <person name="Sykes S.M."/>
            <person name="Vaughn M."/>
            <person name="Vengrova S."/>
            <person name="Yoder R."/>
            <person name="Zeng Q."/>
            <person name="Allshire R."/>
            <person name="Baulcombe D."/>
            <person name="Birren B.W."/>
            <person name="Brown W."/>
            <person name="Ekwall K."/>
            <person name="Kellis M."/>
            <person name="Leatherwood J."/>
            <person name="Levin H."/>
            <person name="Margalit H."/>
            <person name="Martienssen R."/>
            <person name="Nieduszynski C.A."/>
            <person name="Spatafora J.W."/>
            <person name="Friedman N."/>
            <person name="Dalgaard J.Z."/>
            <person name="Baumann P."/>
            <person name="Niki H."/>
            <person name="Regev A."/>
            <person name="Nusbaum C."/>
        </authorList>
    </citation>
    <scope>NUCLEOTIDE SEQUENCE [LARGE SCALE GENOMIC DNA]</scope>
    <source>
        <strain evidence="9">yFS275 / FY16936</strain>
    </source>
</reference>
<keyword evidence="3" id="KW-0663">Pyridoxal phosphate</keyword>
<evidence type="ECO:0000256" key="2">
    <source>
        <dbReference type="ARBA" id="ARBA00006966"/>
    </source>
</evidence>
<evidence type="ECO:0000259" key="6">
    <source>
        <dbReference type="Pfam" id="PF01212"/>
    </source>
</evidence>
<gene>
    <name evidence="8" type="primary">gly1</name>
    <name evidence="7" type="ORF">SJAG_02450</name>
</gene>
<dbReference type="GO" id="GO:0005829">
    <property type="term" value="C:cytosol"/>
    <property type="evidence" value="ECO:0000318"/>
    <property type="project" value="GO_Central"/>
</dbReference>
<dbReference type="PIRSF" id="PIRSF017617">
    <property type="entry name" value="Thr_aldolase"/>
    <property type="match status" value="1"/>
</dbReference>
<evidence type="ECO:0000256" key="5">
    <source>
        <dbReference type="PIRSR" id="PIRSR017617-1"/>
    </source>
</evidence>
<comment type="similarity">
    <text evidence="2">Belongs to the threonine aldolase family.</text>
</comment>
<keyword evidence="4" id="KW-0456">Lyase</keyword>
<dbReference type="PANTHER" id="PTHR48097:SF9">
    <property type="entry name" value="L-THREONINE ALDOLASE"/>
    <property type="match status" value="1"/>
</dbReference>
<dbReference type="NCBIfam" id="NF041359">
    <property type="entry name" value="GntG_guanitoxin"/>
    <property type="match status" value="1"/>
</dbReference>
<name>B6K2I0_SCHJY</name>
<dbReference type="eggNOG" id="KOG1368">
    <property type="taxonomic scope" value="Eukaryota"/>
</dbReference>
<feature type="domain" description="Aromatic amino acid beta-eliminating lyase/threonine aldolase" evidence="6">
    <location>
        <begin position="28"/>
        <end position="307"/>
    </location>
</feature>
<dbReference type="SUPFAM" id="SSF53383">
    <property type="entry name" value="PLP-dependent transferases"/>
    <property type="match status" value="1"/>
</dbReference>
<dbReference type="STRING" id="402676.B6K2I0"/>
<dbReference type="PANTHER" id="PTHR48097">
    <property type="entry name" value="L-THREONINE ALDOLASE-RELATED"/>
    <property type="match status" value="1"/>
</dbReference>
<proteinExistence type="inferred from homology"/>
<comment type="cofactor">
    <cofactor evidence="1">
        <name>pyridoxal 5'-phosphate</name>
        <dbReference type="ChEBI" id="CHEBI:597326"/>
    </cofactor>
</comment>
<dbReference type="RefSeq" id="XP_002173654.1">
    <property type="nucleotide sequence ID" value="XM_002173618.2"/>
</dbReference>
<keyword evidence="9" id="KW-1185">Reference proteome</keyword>
<dbReference type="InterPro" id="IPR023603">
    <property type="entry name" value="Low_specificity_L-TA-like"/>
</dbReference>
<evidence type="ECO:0000256" key="4">
    <source>
        <dbReference type="ARBA" id="ARBA00023239"/>
    </source>
</evidence>